<accession>A0A1X7FA09</accession>
<evidence type="ECO:0000256" key="1">
    <source>
        <dbReference type="ARBA" id="ARBA00022801"/>
    </source>
</evidence>
<dbReference type="AlphaFoldDB" id="A0A1X7FA09"/>
<dbReference type="PROSITE" id="PS00941">
    <property type="entry name" value="CARBOXYLESTERASE_B_2"/>
    <property type="match status" value="1"/>
</dbReference>
<dbReference type="SUPFAM" id="SSF53474">
    <property type="entry name" value="alpha/beta-Hydrolases"/>
    <property type="match status" value="1"/>
</dbReference>
<dbReference type="Pfam" id="PF00135">
    <property type="entry name" value="COesterase"/>
    <property type="match status" value="1"/>
</dbReference>
<dbReference type="InterPro" id="IPR029058">
    <property type="entry name" value="AB_hydrolase_fold"/>
</dbReference>
<dbReference type="GO" id="GO:0052689">
    <property type="term" value="F:carboxylic ester hydrolase activity"/>
    <property type="evidence" value="ECO:0007669"/>
    <property type="project" value="TreeGrafter"/>
</dbReference>
<sequence>MGANAAPSSSAISVELPEGTLAGVRQAVGSTSVRVFRGVPYAAPPVGDYRWREPQPVARWAGVRKATRFGAACMQATLPGASRASDMSEDCLYLNVWAPMAHETDKLPVLVYLHGDGATTGGGFSAGDGAQPRYDGAQLAARGIVVVTLNYRLGVFGFLSHPELARESSHGGAGNYGLLDQHAALRWVRENIGRFGGDASAITLAGQGAGAVAVSAHMASPLSRGLFARAIGESGGAFKPIEFWPKEHAKKTSLDLAKRLGASSLAELRAVPAAELMKQTDPNAAQTIAFWPSIDGHFLPATPESIFLEGQQARVPLLLGSNSQESHFSSLLDHEKPTPANWSKIIDDTFYSQVDRFLALYPGRDEDEVMRSATALASDLFTGHSTWRWMDAHRKTGQAPVYYYLYTHPRPAARAGSPATAEEQPPQPTMGPVHTAEIEYVFGNLNEEPGYAWTEEDRAISQVFSGYMTQFVKTGAPNDQIARTDESPHGAHAPLPRTPLPQWPAAGVGEDVSRQSIGATTFSIRDSNASRQSFLREYLARFPSIAGMNP</sequence>
<name>A0A1X7FA09_TRICW</name>
<organism evidence="4 5">
    <name type="scientific">Trinickia caryophylli</name>
    <name type="common">Paraburkholderia caryophylli</name>
    <dbReference type="NCBI Taxonomy" id="28094"/>
    <lineage>
        <taxon>Bacteria</taxon>
        <taxon>Pseudomonadati</taxon>
        <taxon>Pseudomonadota</taxon>
        <taxon>Betaproteobacteria</taxon>
        <taxon>Burkholderiales</taxon>
        <taxon>Burkholderiaceae</taxon>
        <taxon>Trinickia</taxon>
    </lineage>
</organism>
<feature type="region of interest" description="Disordered" evidence="2">
    <location>
        <begin position="479"/>
        <end position="511"/>
    </location>
</feature>
<dbReference type="Gene3D" id="3.40.50.1820">
    <property type="entry name" value="alpha/beta hydrolase"/>
    <property type="match status" value="1"/>
</dbReference>
<dbReference type="PANTHER" id="PTHR43918:SF4">
    <property type="entry name" value="CARBOXYLIC ESTER HYDROLASE"/>
    <property type="match status" value="1"/>
</dbReference>
<reference evidence="5" key="1">
    <citation type="submission" date="2017-04" db="EMBL/GenBank/DDBJ databases">
        <authorList>
            <person name="Varghese N."/>
            <person name="Submissions S."/>
        </authorList>
    </citation>
    <scope>NUCLEOTIDE SEQUENCE [LARGE SCALE GENOMIC DNA]</scope>
    <source>
        <strain evidence="5">Ballard 720</strain>
    </source>
</reference>
<dbReference type="PANTHER" id="PTHR43918">
    <property type="entry name" value="ACETYLCHOLINESTERASE"/>
    <property type="match status" value="1"/>
</dbReference>
<dbReference type="InterPro" id="IPR050654">
    <property type="entry name" value="AChE-related_enzymes"/>
</dbReference>
<keyword evidence="1" id="KW-0378">Hydrolase</keyword>
<dbReference type="InterPro" id="IPR019819">
    <property type="entry name" value="Carboxylesterase_B_CS"/>
</dbReference>
<feature type="domain" description="Carboxylesterase type B" evidence="3">
    <location>
        <begin position="13"/>
        <end position="487"/>
    </location>
</feature>
<evidence type="ECO:0000259" key="3">
    <source>
        <dbReference type="Pfam" id="PF00135"/>
    </source>
</evidence>
<dbReference type="EMBL" id="FXAH01000008">
    <property type="protein sequence ID" value="SMF48792.1"/>
    <property type="molecule type" value="Genomic_DNA"/>
</dbReference>
<evidence type="ECO:0000313" key="5">
    <source>
        <dbReference type="Proteomes" id="UP000192911"/>
    </source>
</evidence>
<proteinExistence type="predicted"/>
<dbReference type="STRING" id="28094.SAMN06295900_10892"/>
<keyword evidence="5" id="KW-1185">Reference proteome</keyword>
<evidence type="ECO:0000256" key="2">
    <source>
        <dbReference type="SAM" id="MobiDB-lite"/>
    </source>
</evidence>
<evidence type="ECO:0000313" key="4">
    <source>
        <dbReference type="EMBL" id="SMF48792.1"/>
    </source>
</evidence>
<dbReference type="InterPro" id="IPR002018">
    <property type="entry name" value="CarbesteraseB"/>
</dbReference>
<dbReference type="Proteomes" id="UP000192911">
    <property type="component" value="Unassembled WGS sequence"/>
</dbReference>
<gene>
    <name evidence="4" type="ORF">SAMN06295900_10892</name>
</gene>
<protein>
    <submittedName>
        <fullName evidence="4">Para-nitrobenzyl esterase</fullName>
    </submittedName>
</protein>